<proteinExistence type="predicted"/>
<dbReference type="EMBL" id="VMHM01000003">
    <property type="protein sequence ID" value="TSK04767.1"/>
    <property type="molecule type" value="Genomic_DNA"/>
</dbReference>
<sequence length="59" mass="6853">MQLNTPKYYSLDELALILGCAKNTLRYDPNFPKGIKVGKRRVVYDMAEVKTYLESNRVQ</sequence>
<organism evidence="1 2">
    <name type="scientific">Gilliamella apicola</name>
    <dbReference type="NCBI Taxonomy" id="1196095"/>
    <lineage>
        <taxon>Bacteria</taxon>
        <taxon>Pseudomonadati</taxon>
        <taxon>Pseudomonadota</taxon>
        <taxon>Gammaproteobacteria</taxon>
        <taxon>Orbales</taxon>
        <taxon>Orbaceae</taxon>
        <taxon>Gilliamella</taxon>
    </lineage>
</organism>
<gene>
    <name evidence="1" type="ORF">FPQ15_02835</name>
</gene>
<evidence type="ECO:0000313" key="1">
    <source>
        <dbReference type="EMBL" id="TSK04767.1"/>
    </source>
</evidence>
<reference evidence="1 2" key="1">
    <citation type="submission" date="2019-07" db="EMBL/GenBank/DDBJ databases">
        <title>Gilliamella genomes.</title>
        <authorList>
            <person name="Zheng H."/>
        </authorList>
    </citation>
    <scope>NUCLEOTIDE SEQUENCE [LARGE SCALE GENOMIC DNA]</scope>
    <source>
        <strain evidence="1 2">W8127</strain>
    </source>
</reference>
<dbReference type="RefSeq" id="WP_065569266.1">
    <property type="nucleotide sequence ID" value="NZ_VMHM01000003.1"/>
</dbReference>
<dbReference type="AlphaFoldDB" id="A0A1B9KHZ6"/>
<dbReference type="OrthoDB" id="7065017at2"/>
<protein>
    <submittedName>
        <fullName evidence="1">AlpA family phage regulatory protein</fullName>
    </submittedName>
</protein>
<dbReference type="Proteomes" id="UP000319483">
    <property type="component" value="Unassembled WGS sequence"/>
</dbReference>
<name>A0A1B9KHZ6_9GAMM</name>
<accession>A0A1B9KHZ6</accession>
<comment type="caution">
    <text evidence="1">The sequence shown here is derived from an EMBL/GenBank/DDBJ whole genome shotgun (WGS) entry which is preliminary data.</text>
</comment>
<evidence type="ECO:0000313" key="2">
    <source>
        <dbReference type="Proteomes" id="UP000319483"/>
    </source>
</evidence>